<feature type="compositionally biased region" description="Polar residues" evidence="1">
    <location>
        <begin position="7"/>
        <end position="21"/>
    </location>
</feature>
<reference evidence="2" key="2">
    <citation type="submission" date="2020-07" db="EMBL/GenBank/DDBJ databases">
        <authorList>
            <person name="Vera ALvarez R."/>
            <person name="Arias-Moreno D.M."/>
            <person name="Jimenez-Jacinto V."/>
            <person name="Jimenez-Bremont J.F."/>
            <person name="Swaminathan K."/>
            <person name="Moose S.P."/>
            <person name="Guerrero-Gonzalez M.L."/>
            <person name="Marino-Ramirez L."/>
            <person name="Landsman D."/>
            <person name="Rodriguez-Kessler M."/>
            <person name="Delgado-Sanchez P."/>
        </authorList>
    </citation>
    <scope>NUCLEOTIDE SEQUENCE</scope>
    <source>
        <tissue evidence="2">Cladode</tissue>
    </source>
</reference>
<feature type="region of interest" description="Disordered" evidence="1">
    <location>
        <begin position="64"/>
        <end position="111"/>
    </location>
</feature>
<accession>A0A7C9CMX3</accession>
<sequence length="111" mass="12705">MHKFDTTAVNELSLTRASKPNSRFRAMVPTRFKKHKTLKIHPKLHSHLTINKHQFKALFTSATSSKMNLQPLPMKSKENGRKLGKSKKTQEGSIPFAEEEKRRTDCSASTR</sequence>
<evidence type="ECO:0000256" key="1">
    <source>
        <dbReference type="SAM" id="MobiDB-lite"/>
    </source>
</evidence>
<dbReference type="EMBL" id="GISG01034579">
    <property type="protein sequence ID" value="MBA4621622.1"/>
    <property type="molecule type" value="Transcribed_RNA"/>
</dbReference>
<proteinExistence type="predicted"/>
<evidence type="ECO:0000313" key="2">
    <source>
        <dbReference type="EMBL" id="MBA4621622.1"/>
    </source>
</evidence>
<reference evidence="2" key="1">
    <citation type="journal article" date="2013" name="J. Plant Res.">
        <title>Effect of fungi and light on seed germination of three Opuntia species from semiarid lands of central Mexico.</title>
        <authorList>
            <person name="Delgado-Sanchez P."/>
            <person name="Jimenez-Bremont J.F."/>
            <person name="Guerrero-Gonzalez Mde L."/>
            <person name="Flores J."/>
        </authorList>
    </citation>
    <scope>NUCLEOTIDE SEQUENCE</scope>
    <source>
        <tissue evidence="2">Cladode</tissue>
    </source>
</reference>
<protein>
    <submittedName>
        <fullName evidence="2">Uncharacterized protein</fullName>
    </submittedName>
</protein>
<feature type="region of interest" description="Disordered" evidence="1">
    <location>
        <begin position="1"/>
        <end position="22"/>
    </location>
</feature>
<dbReference type="AlphaFoldDB" id="A0A7C9CMX3"/>
<name>A0A7C9CMX3_OPUST</name>
<organism evidence="2">
    <name type="scientific">Opuntia streptacantha</name>
    <name type="common">Prickly pear cactus</name>
    <name type="synonym">Opuntia cardona</name>
    <dbReference type="NCBI Taxonomy" id="393608"/>
    <lineage>
        <taxon>Eukaryota</taxon>
        <taxon>Viridiplantae</taxon>
        <taxon>Streptophyta</taxon>
        <taxon>Embryophyta</taxon>
        <taxon>Tracheophyta</taxon>
        <taxon>Spermatophyta</taxon>
        <taxon>Magnoliopsida</taxon>
        <taxon>eudicotyledons</taxon>
        <taxon>Gunneridae</taxon>
        <taxon>Pentapetalae</taxon>
        <taxon>Caryophyllales</taxon>
        <taxon>Cactineae</taxon>
        <taxon>Cactaceae</taxon>
        <taxon>Opuntioideae</taxon>
        <taxon>Opuntia</taxon>
    </lineage>
</organism>